<name>A0A8J2HRL9_9PLEO</name>
<dbReference type="EMBL" id="CAJRGZ010000015">
    <property type="protein sequence ID" value="CAG5139556.1"/>
    <property type="molecule type" value="Genomic_DNA"/>
</dbReference>
<proteinExistence type="predicted"/>
<gene>
    <name evidence="2" type="ORF">ALTATR162_LOCUS514</name>
</gene>
<dbReference type="OrthoDB" id="3797798at2759"/>
<keyword evidence="3" id="KW-1185">Reference proteome</keyword>
<accession>A0A8J2HRL9</accession>
<protein>
    <submittedName>
        <fullName evidence="2">Uncharacterized protein</fullName>
    </submittedName>
</protein>
<organism evidence="2 3">
    <name type="scientific">Alternaria atra</name>
    <dbReference type="NCBI Taxonomy" id="119953"/>
    <lineage>
        <taxon>Eukaryota</taxon>
        <taxon>Fungi</taxon>
        <taxon>Dikarya</taxon>
        <taxon>Ascomycota</taxon>
        <taxon>Pezizomycotina</taxon>
        <taxon>Dothideomycetes</taxon>
        <taxon>Pleosporomycetidae</taxon>
        <taxon>Pleosporales</taxon>
        <taxon>Pleosporineae</taxon>
        <taxon>Pleosporaceae</taxon>
        <taxon>Alternaria</taxon>
        <taxon>Alternaria sect. Ulocladioides</taxon>
    </lineage>
</organism>
<dbReference type="RefSeq" id="XP_043164043.1">
    <property type="nucleotide sequence ID" value="XM_043308108.1"/>
</dbReference>
<dbReference type="AlphaFoldDB" id="A0A8J2HRL9"/>
<comment type="caution">
    <text evidence="2">The sequence shown here is derived from an EMBL/GenBank/DDBJ whole genome shotgun (WGS) entry which is preliminary data.</text>
</comment>
<evidence type="ECO:0000256" key="1">
    <source>
        <dbReference type="SAM" id="MobiDB-lite"/>
    </source>
</evidence>
<evidence type="ECO:0000313" key="2">
    <source>
        <dbReference type="EMBL" id="CAG5139556.1"/>
    </source>
</evidence>
<feature type="region of interest" description="Disordered" evidence="1">
    <location>
        <begin position="1"/>
        <end position="28"/>
    </location>
</feature>
<dbReference type="GeneID" id="67016885"/>
<feature type="compositionally biased region" description="Polar residues" evidence="1">
    <location>
        <begin position="1"/>
        <end position="15"/>
    </location>
</feature>
<dbReference type="Proteomes" id="UP000676310">
    <property type="component" value="Unassembled WGS sequence"/>
</dbReference>
<sequence>MASFSQSDDGMPQSTETHDTPAPSSSSVPATVPPFLMILKVAAKHLPTELLLRVLEEWVGQQRVIIDCSGHSNYTLSYTNPENPDPFSLISKTSDTPSSIFKEYFRVRIHSWLTDTKNFSDPSTFYLSHLLMSLKMFDRLGAYILPTGQPWDTMLRDPHLILRANFPILKDHNMQYALFPHLASLHGFGKIKLDFTSEQYFAFFDVSVPPFHYADTTRTNDNLYPDPYSHSAGAFLAHTRELELHFGTAYKSTNPWYNVQEPTWCETNTSWDYGEARLRPRICESGRVIDWILEYAWYAGFL</sequence>
<evidence type="ECO:0000313" key="3">
    <source>
        <dbReference type="Proteomes" id="UP000676310"/>
    </source>
</evidence>
<reference evidence="2" key="1">
    <citation type="submission" date="2021-05" db="EMBL/GenBank/DDBJ databases">
        <authorList>
            <person name="Stam R."/>
        </authorList>
    </citation>
    <scope>NUCLEOTIDE SEQUENCE</scope>
    <source>
        <strain evidence="2">CS162</strain>
    </source>
</reference>